<dbReference type="Proteomes" id="UP001405405">
    <property type="component" value="Unassembled WGS sequence"/>
</dbReference>
<feature type="transmembrane region" description="Helical" evidence="1">
    <location>
        <begin position="107"/>
        <end position="126"/>
    </location>
</feature>
<dbReference type="EMBL" id="JAYFSJ010000004">
    <property type="protein sequence ID" value="MEN7430399.1"/>
    <property type="molecule type" value="Genomic_DNA"/>
</dbReference>
<comment type="caution">
    <text evidence="2">The sequence shown here is derived from an EMBL/GenBank/DDBJ whole genome shotgun (WGS) entry which is preliminary data.</text>
</comment>
<accession>A0ABV0CGT2</accession>
<feature type="transmembrane region" description="Helical" evidence="1">
    <location>
        <begin position="36"/>
        <end position="58"/>
    </location>
</feature>
<keyword evidence="1" id="KW-0472">Membrane</keyword>
<gene>
    <name evidence="2" type="ORF">VA599_06545</name>
</gene>
<protein>
    <submittedName>
        <fullName evidence="2">Uncharacterized protein</fullName>
    </submittedName>
</protein>
<evidence type="ECO:0000256" key="1">
    <source>
        <dbReference type="SAM" id="Phobius"/>
    </source>
</evidence>
<reference evidence="2 3" key="1">
    <citation type="submission" date="2023-12" db="EMBL/GenBank/DDBJ databases">
        <title>Chromobacterium sp. strain TRC.1.1.SA producing antimicrobial pigment.</title>
        <authorList>
            <person name="Verma N."/>
            <person name="Choksket S."/>
            <person name="Pinnaka A.K."/>
            <person name="Korpole S."/>
        </authorList>
    </citation>
    <scope>NUCLEOTIDE SEQUENCE [LARGE SCALE GENOMIC DNA]</scope>
    <source>
        <strain evidence="2 3">TRC1.1.SA</strain>
    </source>
</reference>
<proteinExistence type="predicted"/>
<keyword evidence="3" id="KW-1185">Reference proteome</keyword>
<feature type="transmembrane region" description="Helical" evidence="1">
    <location>
        <begin position="78"/>
        <end position="101"/>
    </location>
</feature>
<organism evidence="2 3">
    <name type="scientific">Chromobacterium indicum</name>
    <dbReference type="NCBI Taxonomy" id="3110228"/>
    <lineage>
        <taxon>Bacteria</taxon>
        <taxon>Pseudomonadati</taxon>
        <taxon>Pseudomonadota</taxon>
        <taxon>Betaproteobacteria</taxon>
        <taxon>Neisseriales</taxon>
        <taxon>Chromobacteriaceae</taxon>
        <taxon>Chromobacterium</taxon>
    </lineage>
</organism>
<name>A0ABV0CGT2_9NEIS</name>
<feature type="transmembrane region" description="Helical" evidence="1">
    <location>
        <begin position="7"/>
        <end position="24"/>
    </location>
</feature>
<keyword evidence="1" id="KW-1133">Transmembrane helix</keyword>
<dbReference type="RefSeq" id="WP_346788015.1">
    <property type="nucleotide sequence ID" value="NZ_JAYFSJ010000004.1"/>
</dbReference>
<keyword evidence="1" id="KW-0812">Transmembrane</keyword>
<evidence type="ECO:0000313" key="3">
    <source>
        <dbReference type="Proteomes" id="UP001405405"/>
    </source>
</evidence>
<evidence type="ECO:0000313" key="2">
    <source>
        <dbReference type="EMBL" id="MEN7430399.1"/>
    </source>
</evidence>
<sequence length="144" mass="15964">MKHWTKWSVLICLLIGWGVWKYNLLSRLSASDARTFLGLLAQVSVTMLGFLLAALAILASIAGHRLVRNMQKTGHYRVLLSCFFIDTVAYGFAAAVALVAYLANTHLILGTLLAMVSFLFASLLLLDVGWRFWLVLTHLGPDNN</sequence>